<reference evidence="1" key="2">
    <citation type="submission" date="2025-09" db="UniProtKB">
        <authorList>
            <consortium name="Ensembl"/>
        </authorList>
    </citation>
    <scope>IDENTIFICATION</scope>
</reference>
<dbReference type="Ensembl" id="ENSANAT00000044816.1">
    <property type="protein sequence ID" value="ENSANAP00000026860.1"/>
    <property type="gene ID" value="ENSANAG00000031197.1"/>
</dbReference>
<dbReference type="Proteomes" id="UP000233020">
    <property type="component" value="Unplaced"/>
</dbReference>
<evidence type="ECO:0000313" key="2">
    <source>
        <dbReference type="Proteomes" id="UP000233020"/>
    </source>
</evidence>
<keyword evidence="2" id="KW-1185">Reference proteome</keyword>
<sequence length="80" mass="9457">MRVPGRNVLYTVCSISSTAVFSKDRNILDTICIFVRSLLDYKIYIPLIHNFFICQVEELFLEVVLEFNLQCFYFVYCLES</sequence>
<proteinExistence type="predicted"/>
<dbReference type="GeneTree" id="ENSGT00910000147576"/>
<accession>A0A2K5E0T9</accession>
<reference evidence="1" key="1">
    <citation type="submission" date="2025-08" db="UniProtKB">
        <authorList>
            <consortium name="Ensembl"/>
        </authorList>
    </citation>
    <scope>IDENTIFICATION</scope>
</reference>
<evidence type="ECO:0000313" key="1">
    <source>
        <dbReference type="Ensembl" id="ENSANAP00000026860.1"/>
    </source>
</evidence>
<protein>
    <submittedName>
        <fullName evidence="1">Uncharacterized protein</fullName>
    </submittedName>
</protein>
<dbReference type="OMA" id="YFVYCLE"/>
<organism evidence="1 2">
    <name type="scientific">Aotus nancymaae</name>
    <name type="common">Ma's night monkey</name>
    <dbReference type="NCBI Taxonomy" id="37293"/>
    <lineage>
        <taxon>Eukaryota</taxon>
        <taxon>Metazoa</taxon>
        <taxon>Chordata</taxon>
        <taxon>Craniata</taxon>
        <taxon>Vertebrata</taxon>
        <taxon>Euteleostomi</taxon>
        <taxon>Mammalia</taxon>
        <taxon>Eutheria</taxon>
        <taxon>Euarchontoglires</taxon>
        <taxon>Primates</taxon>
        <taxon>Haplorrhini</taxon>
        <taxon>Platyrrhini</taxon>
        <taxon>Aotidae</taxon>
        <taxon>Aotus</taxon>
    </lineage>
</organism>
<dbReference type="AlphaFoldDB" id="A0A2K5E0T9"/>
<name>A0A2K5E0T9_AOTNA</name>